<feature type="chain" id="PRO_5043450173" description="Secreted protein" evidence="1">
    <location>
        <begin position="18"/>
        <end position="157"/>
    </location>
</feature>
<reference evidence="2 3" key="1">
    <citation type="journal article" date="2021" name="Elife">
        <title>Chloroplast acquisition without the gene transfer in kleptoplastic sea slugs, Plakobranchus ocellatus.</title>
        <authorList>
            <person name="Maeda T."/>
            <person name="Takahashi S."/>
            <person name="Yoshida T."/>
            <person name="Shimamura S."/>
            <person name="Takaki Y."/>
            <person name="Nagai Y."/>
            <person name="Toyoda A."/>
            <person name="Suzuki Y."/>
            <person name="Arimoto A."/>
            <person name="Ishii H."/>
            <person name="Satoh N."/>
            <person name="Nishiyama T."/>
            <person name="Hasebe M."/>
            <person name="Maruyama T."/>
            <person name="Minagawa J."/>
            <person name="Obokata J."/>
            <person name="Shigenobu S."/>
        </authorList>
    </citation>
    <scope>NUCLEOTIDE SEQUENCE [LARGE SCALE GENOMIC DNA]</scope>
</reference>
<dbReference type="PANTHER" id="PTHR38564:SF2">
    <property type="entry name" value="WU:FC46H12 PRECURSOR"/>
    <property type="match status" value="1"/>
</dbReference>
<evidence type="ECO:0000256" key="1">
    <source>
        <dbReference type="SAM" id="SignalP"/>
    </source>
</evidence>
<dbReference type="AlphaFoldDB" id="A0AAV4AEF6"/>
<organism evidence="2 3">
    <name type="scientific">Plakobranchus ocellatus</name>
    <dbReference type="NCBI Taxonomy" id="259542"/>
    <lineage>
        <taxon>Eukaryota</taxon>
        <taxon>Metazoa</taxon>
        <taxon>Spiralia</taxon>
        <taxon>Lophotrochozoa</taxon>
        <taxon>Mollusca</taxon>
        <taxon>Gastropoda</taxon>
        <taxon>Heterobranchia</taxon>
        <taxon>Euthyneura</taxon>
        <taxon>Panpulmonata</taxon>
        <taxon>Sacoglossa</taxon>
        <taxon>Placobranchoidea</taxon>
        <taxon>Plakobranchidae</taxon>
        <taxon>Plakobranchus</taxon>
    </lineage>
</organism>
<accession>A0AAV4AEF6</accession>
<evidence type="ECO:0000313" key="3">
    <source>
        <dbReference type="Proteomes" id="UP000735302"/>
    </source>
</evidence>
<feature type="signal peptide" evidence="1">
    <location>
        <begin position="1"/>
        <end position="17"/>
    </location>
</feature>
<name>A0AAV4AEF6_9GAST</name>
<dbReference type="PANTHER" id="PTHR38564">
    <property type="entry name" value="SI:CH73-250A16.5-RELATED"/>
    <property type="match status" value="1"/>
</dbReference>
<evidence type="ECO:0000313" key="2">
    <source>
        <dbReference type="EMBL" id="GFO05277.1"/>
    </source>
</evidence>
<comment type="caution">
    <text evidence="2">The sequence shown here is derived from an EMBL/GenBank/DDBJ whole genome shotgun (WGS) entry which is preliminary data.</text>
</comment>
<evidence type="ECO:0008006" key="4">
    <source>
        <dbReference type="Google" id="ProtNLM"/>
    </source>
</evidence>
<gene>
    <name evidence="2" type="ORF">PoB_003178200</name>
</gene>
<proteinExistence type="predicted"/>
<keyword evidence="1" id="KW-0732">Signal</keyword>
<protein>
    <recommendedName>
        <fullName evidence="4">Secreted protein</fullName>
    </recommendedName>
</protein>
<sequence length="157" mass="17304">MIQSISILILFTYSCSANFIGGSPQPSCKLNWNIGKDCESAGQTIVDQIDKWKGDDCGKGEKCLYTLDSYDGKILRAKHQTPNDDYVDDLTMVFNDNGDDCAINANSISESWYAAHDHGTNYCTLRNLITGSGLDKTKGFKEETNESDCPQYSSANC</sequence>
<keyword evidence="3" id="KW-1185">Reference proteome</keyword>
<dbReference type="EMBL" id="BLXT01003747">
    <property type="protein sequence ID" value="GFO05277.1"/>
    <property type="molecule type" value="Genomic_DNA"/>
</dbReference>
<dbReference type="Proteomes" id="UP000735302">
    <property type="component" value="Unassembled WGS sequence"/>
</dbReference>